<gene>
    <name evidence="3" type="ORF">ODALV1_LOCUS26920</name>
</gene>
<comment type="caution">
    <text evidence="3">The sequence shown here is derived from an EMBL/GenBank/DDBJ whole genome shotgun (WGS) entry which is preliminary data.</text>
</comment>
<name>A0ABP1RWB2_9HEXA</name>
<keyword evidence="4" id="KW-1185">Reference proteome</keyword>
<feature type="signal peptide" evidence="2">
    <location>
        <begin position="1"/>
        <end position="17"/>
    </location>
</feature>
<organism evidence="3 4">
    <name type="scientific">Orchesella dallaii</name>
    <dbReference type="NCBI Taxonomy" id="48710"/>
    <lineage>
        <taxon>Eukaryota</taxon>
        <taxon>Metazoa</taxon>
        <taxon>Ecdysozoa</taxon>
        <taxon>Arthropoda</taxon>
        <taxon>Hexapoda</taxon>
        <taxon>Collembola</taxon>
        <taxon>Entomobryomorpha</taxon>
        <taxon>Entomobryoidea</taxon>
        <taxon>Orchesellidae</taxon>
        <taxon>Orchesellinae</taxon>
        <taxon>Orchesella</taxon>
    </lineage>
</organism>
<keyword evidence="2" id="KW-0732">Signal</keyword>
<dbReference type="EMBL" id="CAXLJM020000117">
    <property type="protein sequence ID" value="CAL8137442.1"/>
    <property type="molecule type" value="Genomic_DNA"/>
</dbReference>
<evidence type="ECO:0000313" key="3">
    <source>
        <dbReference type="EMBL" id="CAL8137442.1"/>
    </source>
</evidence>
<evidence type="ECO:0000256" key="1">
    <source>
        <dbReference type="SAM" id="MobiDB-lite"/>
    </source>
</evidence>
<evidence type="ECO:0000256" key="2">
    <source>
        <dbReference type="SAM" id="SignalP"/>
    </source>
</evidence>
<feature type="chain" id="PRO_5046727111" evidence="2">
    <location>
        <begin position="18"/>
        <end position="281"/>
    </location>
</feature>
<dbReference type="Proteomes" id="UP001642540">
    <property type="component" value="Unassembled WGS sequence"/>
</dbReference>
<feature type="region of interest" description="Disordered" evidence="1">
    <location>
        <begin position="33"/>
        <end position="52"/>
    </location>
</feature>
<reference evidence="3 4" key="1">
    <citation type="submission" date="2024-08" db="EMBL/GenBank/DDBJ databases">
        <authorList>
            <person name="Cucini C."/>
            <person name="Frati F."/>
        </authorList>
    </citation>
    <scope>NUCLEOTIDE SEQUENCE [LARGE SCALE GENOMIC DNA]</scope>
</reference>
<accession>A0ABP1RWB2</accession>
<evidence type="ECO:0000313" key="4">
    <source>
        <dbReference type="Proteomes" id="UP001642540"/>
    </source>
</evidence>
<proteinExistence type="predicted"/>
<protein>
    <submittedName>
        <fullName evidence="3">Uncharacterized protein</fullName>
    </submittedName>
</protein>
<sequence length="281" mass="30005">MGHHGLILVIWVGFVFGAWSASTVSAGLVPKPKPVTTKDNDNLSITSPPRTMATIPPKSPVQTAVTRPITSHGKGSNWLVPALKNVGTTGRTLAPATVESKPRLSNMATTTKPIDENEIDYSSPFHIGTAHDVPAIPKAVNKTGHTSQLELVSSPTLLSSLVSVSQKEFDVANGTIPIEQKAATQQETVPKPTVPKVEVKTESQNQITYHGSIKHFDLHQEMTSKRIARIASAVNTALETGVKGVKRTVSRIVSFAGQTSLNLAKQVEMGAKAIFGSLHIF</sequence>